<dbReference type="RefSeq" id="WP_252435172.1">
    <property type="nucleotide sequence ID" value="NZ_JAGSOV010000003.1"/>
</dbReference>
<reference evidence="1" key="1">
    <citation type="submission" date="2021-04" db="EMBL/GenBank/DDBJ databases">
        <title>Pseudonocardia sp. nov., isolated from sandy soil of mangrove forest.</title>
        <authorList>
            <person name="Zan Z."/>
            <person name="Huang R."/>
            <person name="Liu W."/>
        </authorList>
    </citation>
    <scope>NUCLEOTIDE SEQUENCE</scope>
    <source>
        <strain evidence="1">S2-4</strain>
    </source>
</reference>
<evidence type="ECO:0000313" key="2">
    <source>
        <dbReference type="Proteomes" id="UP001165283"/>
    </source>
</evidence>
<protein>
    <submittedName>
        <fullName evidence="1">DUF742 domain-containing protein</fullName>
    </submittedName>
</protein>
<dbReference type="PANTHER" id="PTHR36221">
    <property type="entry name" value="DUF742 DOMAIN-CONTAINING PROTEIN"/>
    <property type="match status" value="1"/>
</dbReference>
<name>A0ABT0ZS91_9PSEU</name>
<dbReference type="PANTHER" id="PTHR36221:SF1">
    <property type="entry name" value="DUF742 DOMAIN-CONTAINING PROTEIN"/>
    <property type="match status" value="1"/>
</dbReference>
<organism evidence="1 2">
    <name type="scientific">Pseudonocardia humida</name>
    <dbReference type="NCBI Taxonomy" id="2800819"/>
    <lineage>
        <taxon>Bacteria</taxon>
        <taxon>Bacillati</taxon>
        <taxon>Actinomycetota</taxon>
        <taxon>Actinomycetes</taxon>
        <taxon>Pseudonocardiales</taxon>
        <taxon>Pseudonocardiaceae</taxon>
        <taxon>Pseudonocardia</taxon>
    </lineage>
</organism>
<evidence type="ECO:0000313" key="1">
    <source>
        <dbReference type="EMBL" id="MCO1653586.1"/>
    </source>
</evidence>
<dbReference type="Proteomes" id="UP001165283">
    <property type="component" value="Unassembled WGS sequence"/>
</dbReference>
<dbReference type="Pfam" id="PF05331">
    <property type="entry name" value="DUF742"/>
    <property type="match status" value="1"/>
</dbReference>
<accession>A0ABT0ZS91</accession>
<comment type="caution">
    <text evidence="1">The sequence shown here is derived from an EMBL/GenBank/DDBJ whole genome shotgun (WGS) entry which is preliminary data.</text>
</comment>
<dbReference type="EMBL" id="JAGSOV010000003">
    <property type="protein sequence ID" value="MCO1653586.1"/>
    <property type="molecule type" value="Genomic_DNA"/>
</dbReference>
<proteinExistence type="predicted"/>
<gene>
    <name evidence="1" type="ORF">KDL28_00810</name>
</gene>
<dbReference type="InterPro" id="IPR007995">
    <property type="entry name" value="DUF742"/>
</dbReference>
<sequence length="106" mass="11029">MTGGRTRSTGTDLPIESLVTLTRQASLGGDLQMEYRIIVQLAARPVSLVEIGAALRVPVGVARVLVSDLAEAGYLEVHAPQAAADGTGGGPAPEILERLLEGLRAR</sequence>
<keyword evidence="2" id="KW-1185">Reference proteome</keyword>